<dbReference type="EMBL" id="CACRXK020003045">
    <property type="protein sequence ID" value="CAB3997188.1"/>
    <property type="molecule type" value="Genomic_DNA"/>
</dbReference>
<dbReference type="AlphaFoldDB" id="A0A7D9I5Q5"/>
<sequence length="76" mass="8468">MKKGKVICGAKRKLTYESDDILNASGPPANENTAQQETKYKKRKQEQEHIIGSRVVDMDTLKKGLSNCLLCSEGKN</sequence>
<organism evidence="1 2">
    <name type="scientific">Paramuricea clavata</name>
    <name type="common">Red gorgonian</name>
    <name type="synonym">Violescent sea-whip</name>
    <dbReference type="NCBI Taxonomy" id="317549"/>
    <lineage>
        <taxon>Eukaryota</taxon>
        <taxon>Metazoa</taxon>
        <taxon>Cnidaria</taxon>
        <taxon>Anthozoa</taxon>
        <taxon>Octocorallia</taxon>
        <taxon>Malacalcyonacea</taxon>
        <taxon>Plexauridae</taxon>
        <taxon>Paramuricea</taxon>
    </lineage>
</organism>
<evidence type="ECO:0000313" key="2">
    <source>
        <dbReference type="Proteomes" id="UP001152795"/>
    </source>
</evidence>
<evidence type="ECO:0000313" key="1">
    <source>
        <dbReference type="EMBL" id="CAB3997188.1"/>
    </source>
</evidence>
<reference evidence="1" key="1">
    <citation type="submission" date="2020-04" db="EMBL/GenBank/DDBJ databases">
        <authorList>
            <person name="Alioto T."/>
            <person name="Alioto T."/>
            <person name="Gomez Garrido J."/>
        </authorList>
    </citation>
    <scope>NUCLEOTIDE SEQUENCE</scope>
    <source>
        <strain evidence="1">A484AB</strain>
    </source>
</reference>
<accession>A0A7D9I5Q5</accession>
<name>A0A7D9I5Q5_PARCT</name>
<keyword evidence="2" id="KW-1185">Reference proteome</keyword>
<gene>
    <name evidence="1" type="ORF">PACLA_8A045562</name>
</gene>
<dbReference type="Proteomes" id="UP001152795">
    <property type="component" value="Unassembled WGS sequence"/>
</dbReference>
<proteinExistence type="predicted"/>
<comment type="caution">
    <text evidence="1">The sequence shown here is derived from an EMBL/GenBank/DDBJ whole genome shotgun (WGS) entry which is preliminary data.</text>
</comment>
<protein>
    <submittedName>
        <fullName evidence="1">Uncharacterized protein</fullName>
    </submittedName>
</protein>